<evidence type="ECO:0000313" key="1">
    <source>
        <dbReference type="EMBL" id="QED28562.1"/>
    </source>
</evidence>
<dbReference type="PROSITE" id="PS51257">
    <property type="entry name" value="PROKAR_LIPOPROTEIN"/>
    <property type="match status" value="1"/>
</dbReference>
<dbReference type="AlphaFoldDB" id="A0A5B8XRH7"/>
<dbReference type="Proteomes" id="UP000321595">
    <property type="component" value="Chromosome"/>
</dbReference>
<dbReference type="RefSeq" id="WP_146961102.1">
    <property type="nucleotide sequence ID" value="NZ_CP042467.1"/>
</dbReference>
<dbReference type="InterPro" id="IPR015943">
    <property type="entry name" value="WD40/YVTN_repeat-like_dom_sf"/>
</dbReference>
<proteinExistence type="predicted"/>
<dbReference type="InterPro" id="IPR036322">
    <property type="entry name" value="WD40_repeat_dom_sf"/>
</dbReference>
<dbReference type="SUPFAM" id="SSF50978">
    <property type="entry name" value="WD40 repeat-like"/>
    <property type="match status" value="1"/>
</dbReference>
<evidence type="ECO:0000313" key="2">
    <source>
        <dbReference type="Proteomes" id="UP000321595"/>
    </source>
</evidence>
<organism evidence="1 2">
    <name type="scientific">Microvenator marinus</name>
    <dbReference type="NCBI Taxonomy" id="2600177"/>
    <lineage>
        <taxon>Bacteria</taxon>
        <taxon>Deltaproteobacteria</taxon>
        <taxon>Bradymonadales</taxon>
        <taxon>Microvenatoraceae</taxon>
        <taxon>Microvenator</taxon>
    </lineage>
</organism>
<gene>
    <name evidence="1" type="ORF">FRD01_15240</name>
</gene>
<sequence length="839" mass="87315">MLKFWIGIGLISLGSLACIETEEEPEPQVQTEVQAVVETDSPNWFLAGDEGLVELAGGNDGEPDVLTGRFVLDGNSVNDASFDGQRWVLVGDGRLQAVDTEVNRLRDMRMVFEGAPVNFIRKANIGWVIGGQGGNAMVLDAEGEPTETEAVLLDGENLVDAAFNGLTWLFASEDRVATANATLESGTVNDVLETRVISAVATAGTPSSGAPSGWIVFGGDSFEFVRQTGVPQGGVQVIEAGIEVTDAVFQNGKILVGTADGRVGIMDPATRTFDAWNQVFNQAVQKIEVADGQSIVLGREGQVRLLDATGAPSGQAVDLATSRTPVAAWLVDESWRIALGEIGFVEFVGADLTQLRTLDARLEGRTVRGGDIATDGVLLVGDEGRIQLFDLMGAPKSDAQTLETDGTLYAAAFNGTDFLVAGENGFTQLVGQDGTPKGTPNTLLDSKTIRFVSWGPGFWLIGGDDGTYERVRPDGTSGGAPVQIEGVETLYAAKSNAVEWMVAGLNTQGTGVYVMVASNGNLRDDPVSLSGFEGPVYAVEFNGLEWILAGAGGSLIRLNNEGVALGSASNVFNGYDIFDISYNGSTFLISGQFGSVRRLAADLRPVRAPIALINQRDIYFGKWTRARGFAGGLCVSNARCFNAPCVGGVESGQCCDSACDSPCESCVLQDTGEPDGTCAPVVAGKQPPLKADGSGSGACRREAEDTCGFTGTCDGEGACAEYDSSTVCGESTCVGSTFYEVLTCDGAGSCVQPEGQECAPYVGCNPASGCATSCAIDADCINGYSCEEGECQMTTDEPGPGNASGGGGGDDGGCNTTGSGISFVLLMMGLGLVRRRVQP</sequence>
<dbReference type="OrthoDB" id="9765809at2"/>
<name>A0A5B8XRH7_9DELT</name>
<dbReference type="KEGG" id="bbae:FRD01_15240"/>
<dbReference type="InterPro" id="IPR017756">
    <property type="entry name" value="TM_Gly-Cys-Arg_CS"/>
</dbReference>
<dbReference type="Gene3D" id="2.130.10.10">
    <property type="entry name" value="YVTN repeat-like/Quinoprotein amine dehydrogenase"/>
    <property type="match status" value="1"/>
</dbReference>
<dbReference type="NCBIfam" id="TIGR03382">
    <property type="entry name" value="GC_trans_RRR"/>
    <property type="match status" value="1"/>
</dbReference>
<protein>
    <submittedName>
        <fullName evidence="1">Uncharacterized protein</fullName>
    </submittedName>
</protein>
<reference evidence="1 2" key="1">
    <citation type="submission" date="2019-08" db="EMBL/GenBank/DDBJ databases">
        <authorList>
            <person name="Liang Q."/>
        </authorList>
    </citation>
    <scope>NUCLEOTIDE SEQUENCE [LARGE SCALE GENOMIC DNA]</scope>
    <source>
        <strain evidence="1 2">V1718</strain>
    </source>
</reference>
<dbReference type="EMBL" id="CP042467">
    <property type="protein sequence ID" value="QED28562.1"/>
    <property type="molecule type" value="Genomic_DNA"/>
</dbReference>
<accession>A0A5B8XRH7</accession>
<keyword evidence="2" id="KW-1185">Reference proteome</keyword>